<evidence type="ECO:0000313" key="7">
    <source>
        <dbReference type="EMBL" id="CAB4034099.1"/>
    </source>
</evidence>
<dbReference type="OrthoDB" id="532500at2759"/>
<keyword evidence="4" id="KW-0804">Transcription</keyword>
<dbReference type="EMBL" id="CACRXK020019817">
    <property type="protein sequence ID" value="CAB4034099.1"/>
    <property type="molecule type" value="Genomic_DNA"/>
</dbReference>
<evidence type="ECO:0000256" key="4">
    <source>
        <dbReference type="ARBA" id="ARBA00023163"/>
    </source>
</evidence>
<evidence type="ECO:0000256" key="3">
    <source>
        <dbReference type="ARBA" id="ARBA00022478"/>
    </source>
</evidence>
<reference evidence="7" key="1">
    <citation type="submission" date="2020-04" db="EMBL/GenBank/DDBJ databases">
        <authorList>
            <person name="Alioto T."/>
            <person name="Alioto T."/>
            <person name="Gomez Garrido J."/>
        </authorList>
    </citation>
    <scope>NUCLEOTIDE SEQUENCE</scope>
    <source>
        <strain evidence="7">A484AB</strain>
    </source>
</reference>
<name>A0A6S7LL62_PARCT</name>
<keyword evidence="3 7" id="KW-0240">DNA-directed RNA polymerase</keyword>
<dbReference type="GO" id="GO:0000428">
    <property type="term" value="C:DNA-directed RNA polymerase complex"/>
    <property type="evidence" value="ECO:0007669"/>
    <property type="project" value="UniProtKB-KW"/>
</dbReference>
<protein>
    <submittedName>
        <fullName evidence="7">DNA-directed RNA polymerase I subunit RPA49-like</fullName>
    </submittedName>
</protein>
<evidence type="ECO:0000313" key="8">
    <source>
        <dbReference type="Proteomes" id="UP001152795"/>
    </source>
</evidence>
<keyword evidence="8" id="KW-1185">Reference proteome</keyword>
<dbReference type="InterPro" id="IPR009668">
    <property type="entry name" value="RNA_pol-assoc_fac_A49-like"/>
</dbReference>
<dbReference type="Proteomes" id="UP001152795">
    <property type="component" value="Unassembled WGS sequence"/>
</dbReference>
<evidence type="ECO:0000256" key="6">
    <source>
        <dbReference type="SAM" id="MobiDB-lite"/>
    </source>
</evidence>
<dbReference type="AlphaFoldDB" id="A0A6S7LL62"/>
<feature type="non-terminal residue" evidence="7">
    <location>
        <position position="1"/>
    </location>
</feature>
<dbReference type="PANTHER" id="PTHR14440">
    <property type="entry name" value="DNA-DIRECTED RNA POLYMERASE I SUBUNIT RPA49"/>
    <property type="match status" value="1"/>
</dbReference>
<comment type="caution">
    <text evidence="7">The sequence shown here is derived from an EMBL/GenBank/DDBJ whole genome shotgun (WGS) entry which is preliminary data.</text>
</comment>
<comment type="subcellular location">
    <subcellularLocation>
        <location evidence="1">Nucleus</location>
        <location evidence="1">Nucleolus</location>
    </subcellularLocation>
</comment>
<sequence>DDADEFDRLLERLNLRRACRVGVWIKRFIHNCRNNDKRSGPITTEEVIRERDWWIRRVQQRVQKEPHYPKLVEELGLRTNADNILASALACSPCFLHSGDVTEYSLSNFRYLVGVYNKKTGTMDVYDTTTFKLQPQISSDETDAQETPSSSNLSFMEKNDRLVDAFGSTRRKKAMKSRLQNAIDSEELGHSVSGAVNHMMSQPERNGEEASSNVADSDMFPRYNKDGQTAAEIYPLSSLLSQEDFDALKSPAIEMISQLKTYKETWRREN</sequence>
<feature type="region of interest" description="Disordered" evidence="6">
    <location>
        <begin position="201"/>
        <end position="223"/>
    </location>
</feature>
<evidence type="ECO:0000256" key="2">
    <source>
        <dbReference type="ARBA" id="ARBA00009430"/>
    </source>
</evidence>
<comment type="similarity">
    <text evidence="2">Belongs to the eukaryotic RPA49/POLR1E RNA polymerase subunit family.</text>
</comment>
<organism evidence="7 8">
    <name type="scientific">Paramuricea clavata</name>
    <name type="common">Red gorgonian</name>
    <name type="synonym">Violescent sea-whip</name>
    <dbReference type="NCBI Taxonomy" id="317549"/>
    <lineage>
        <taxon>Eukaryota</taxon>
        <taxon>Metazoa</taxon>
        <taxon>Cnidaria</taxon>
        <taxon>Anthozoa</taxon>
        <taxon>Octocorallia</taxon>
        <taxon>Malacalcyonacea</taxon>
        <taxon>Plexauridae</taxon>
        <taxon>Paramuricea</taxon>
    </lineage>
</organism>
<evidence type="ECO:0000256" key="5">
    <source>
        <dbReference type="ARBA" id="ARBA00023242"/>
    </source>
</evidence>
<feature type="compositionally biased region" description="Polar residues" evidence="6">
    <location>
        <begin position="201"/>
        <end position="215"/>
    </location>
</feature>
<accession>A0A6S7LL62</accession>
<gene>
    <name evidence="7" type="ORF">PACLA_8A059851</name>
</gene>
<dbReference type="GO" id="GO:0005730">
    <property type="term" value="C:nucleolus"/>
    <property type="evidence" value="ECO:0007669"/>
    <property type="project" value="UniProtKB-SubCell"/>
</dbReference>
<dbReference type="Pfam" id="PF06870">
    <property type="entry name" value="RNA_pol_I_A49"/>
    <property type="match status" value="1"/>
</dbReference>
<dbReference type="GO" id="GO:0006351">
    <property type="term" value="P:DNA-templated transcription"/>
    <property type="evidence" value="ECO:0007669"/>
    <property type="project" value="InterPro"/>
</dbReference>
<evidence type="ECO:0000256" key="1">
    <source>
        <dbReference type="ARBA" id="ARBA00004604"/>
    </source>
</evidence>
<dbReference type="GO" id="GO:0003677">
    <property type="term" value="F:DNA binding"/>
    <property type="evidence" value="ECO:0007669"/>
    <property type="project" value="InterPro"/>
</dbReference>
<keyword evidence="5" id="KW-0539">Nucleus</keyword>
<proteinExistence type="inferred from homology"/>
<feature type="non-terminal residue" evidence="7">
    <location>
        <position position="270"/>
    </location>
</feature>